<evidence type="ECO:0000313" key="13">
    <source>
        <dbReference type="EMBL" id="AHA27403.1"/>
    </source>
</evidence>
<evidence type="ECO:0000256" key="10">
    <source>
        <dbReference type="ARBA" id="ARBA00048721"/>
    </source>
</evidence>
<dbReference type="AlphaFoldDB" id="U6B441"/>
<dbReference type="CDD" id="cd02165">
    <property type="entry name" value="NMNAT"/>
    <property type="match status" value="1"/>
</dbReference>
<keyword evidence="9 11" id="KW-0520">NAD</keyword>
<accession>U6B441</accession>
<keyword evidence="6 11" id="KW-0548">Nucleotidyltransferase</keyword>
<evidence type="ECO:0000256" key="2">
    <source>
        <dbReference type="ARBA" id="ARBA00005019"/>
    </source>
</evidence>
<keyword evidence="7 11" id="KW-0547">Nucleotide-binding</keyword>
<evidence type="ECO:0000256" key="1">
    <source>
        <dbReference type="ARBA" id="ARBA00002324"/>
    </source>
</evidence>
<keyword evidence="8 11" id="KW-0067">ATP-binding</keyword>
<gene>
    <name evidence="11 13" type="primary">nadD</name>
    <name evidence="13" type="ORF">lam_017</name>
</gene>
<reference evidence="13 14" key="1">
    <citation type="journal article" date="2014" name="Mol. Plant Microbe Interact.">
        <title>The complete genome sequence of Candidatus Liberibacter americanus, associated with citrus Huanglongbing.</title>
        <authorList>
            <person name="Wulff N.A."/>
            <person name="Zhang S."/>
            <person name="Setubal J.C."/>
            <person name="Almeida N.F."/>
            <person name="Martins E.C."/>
            <person name="Harakava R."/>
            <person name="Kumar D."/>
            <person name="Rangel L.T."/>
            <person name="Foissac X."/>
            <person name="Bove J."/>
            <person name="Gabriel D.W."/>
        </authorList>
    </citation>
    <scope>NUCLEOTIDE SEQUENCE [LARGE SCALE GENOMIC DNA]</scope>
    <source>
        <strain evidence="13 14">Sao Paulo</strain>
    </source>
</reference>
<dbReference type="GO" id="GO:0004515">
    <property type="term" value="F:nicotinate-nucleotide adenylyltransferase activity"/>
    <property type="evidence" value="ECO:0007669"/>
    <property type="project" value="UniProtKB-UniRule"/>
</dbReference>
<sequence length="212" mass="24398">MQINKYLKSAIRMPNAKSGMKIGLFGGTFDPPHHGHISIANIAIKKLDLDQLWWIITPYNPFKNCKSISPLINRIELSKALVKNPIIRITAFEYSLNHTNNTIDTILKIKAHNKSVNFVWIMGADNITKFHRWYQWKRIVTTVPIAIIDRCGTTLNYISSPMAKAFKYAQLDESISNNLCKIAAPSWIFIHNKHHLISSTLIRKYRNDIDLK</sequence>
<evidence type="ECO:0000259" key="12">
    <source>
        <dbReference type="Pfam" id="PF01467"/>
    </source>
</evidence>
<evidence type="ECO:0000256" key="11">
    <source>
        <dbReference type="HAMAP-Rule" id="MF_00244"/>
    </source>
</evidence>
<dbReference type="NCBIfam" id="TIGR00125">
    <property type="entry name" value="cyt_tran_rel"/>
    <property type="match status" value="1"/>
</dbReference>
<dbReference type="PATRIC" id="fig|1261131.3.peg.14"/>
<dbReference type="Pfam" id="PF01467">
    <property type="entry name" value="CTP_transf_like"/>
    <property type="match status" value="1"/>
</dbReference>
<dbReference type="NCBIfam" id="NF000845">
    <property type="entry name" value="PRK00071.2-4"/>
    <property type="match status" value="1"/>
</dbReference>
<dbReference type="UniPathway" id="UPA00253">
    <property type="reaction ID" value="UER00332"/>
</dbReference>
<dbReference type="GO" id="GO:0009435">
    <property type="term" value="P:NAD+ biosynthetic process"/>
    <property type="evidence" value="ECO:0007669"/>
    <property type="project" value="UniProtKB-UniRule"/>
</dbReference>
<evidence type="ECO:0000313" key="14">
    <source>
        <dbReference type="Proteomes" id="UP000017862"/>
    </source>
</evidence>
<dbReference type="EC" id="2.7.7.18" evidence="11"/>
<dbReference type="eggNOG" id="COG1057">
    <property type="taxonomic scope" value="Bacteria"/>
</dbReference>
<proteinExistence type="inferred from homology"/>
<name>U6B441_9HYPH</name>
<evidence type="ECO:0000256" key="3">
    <source>
        <dbReference type="ARBA" id="ARBA00009014"/>
    </source>
</evidence>
<dbReference type="InterPro" id="IPR005248">
    <property type="entry name" value="NadD/NMNAT"/>
</dbReference>
<dbReference type="InterPro" id="IPR014729">
    <property type="entry name" value="Rossmann-like_a/b/a_fold"/>
</dbReference>
<dbReference type="HAMAP" id="MF_00244">
    <property type="entry name" value="NaMN_adenylyltr"/>
    <property type="match status" value="1"/>
</dbReference>
<dbReference type="PANTHER" id="PTHR39321">
    <property type="entry name" value="NICOTINATE-NUCLEOTIDE ADENYLYLTRANSFERASE-RELATED"/>
    <property type="match status" value="1"/>
</dbReference>
<organism evidence="13 14">
    <name type="scientific">Candidatus Liberibacter americanus str. Sao Paulo</name>
    <dbReference type="NCBI Taxonomy" id="1261131"/>
    <lineage>
        <taxon>Bacteria</taxon>
        <taxon>Pseudomonadati</taxon>
        <taxon>Pseudomonadota</taxon>
        <taxon>Alphaproteobacteria</taxon>
        <taxon>Hyphomicrobiales</taxon>
        <taxon>Rhizobiaceae</taxon>
        <taxon>Liberibacter</taxon>
    </lineage>
</organism>
<dbReference type="GO" id="GO:0005524">
    <property type="term" value="F:ATP binding"/>
    <property type="evidence" value="ECO:0007669"/>
    <property type="project" value="UniProtKB-KW"/>
</dbReference>
<evidence type="ECO:0000256" key="4">
    <source>
        <dbReference type="ARBA" id="ARBA00022642"/>
    </source>
</evidence>
<evidence type="ECO:0000256" key="8">
    <source>
        <dbReference type="ARBA" id="ARBA00022840"/>
    </source>
</evidence>
<comment type="function">
    <text evidence="1 11">Catalyzes the reversible adenylation of nicotinate mononucleotide (NaMN) to nicotinic acid adenine dinucleotide (NaAD).</text>
</comment>
<dbReference type="InterPro" id="IPR004821">
    <property type="entry name" value="Cyt_trans-like"/>
</dbReference>
<evidence type="ECO:0000256" key="9">
    <source>
        <dbReference type="ARBA" id="ARBA00023027"/>
    </source>
</evidence>
<comment type="similarity">
    <text evidence="3 11">Belongs to the NadD family.</text>
</comment>
<dbReference type="PANTHER" id="PTHR39321:SF3">
    <property type="entry name" value="PHOSPHOPANTETHEINE ADENYLYLTRANSFERASE"/>
    <property type="match status" value="1"/>
</dbReference>
<feature type="domain" description="Cytidyltransferase-like" evidence="12">
    <location>
        <begin position="24"/>
        <end position="204"/>
    </location>
</feature>
<dbReference type="KEGG" id="lar:lam_017"/>
<keyword evidence="14" id="KW-1185">Reference proteome</keyword>
<dbReference type="HOGENOM" id="CLU_069765_2_0_5"/>
<protein>
    <recommendedName>
        <fullName evidence="11">Probable nicotinate-nucleotide adenylyltransferase</fullName>
        <ecNumber evidence="11">2.7.7.18</ecNumber>
    </recommendedName>
    <alternativeName>
        <fullName evidence="11">Deamido-NAD(+) diphosphorylase</fullName>
    </alternativeName>
    <alternativeName>
        <fullName evidence="11">Deamido-NAD(+) pyrophosphorylase</fullName>
    </alternativeName>
    <alternativeName>
        <fullName evidence="11">Nicotinate mononucleotide adenylyltransferase</fullName>
        <shortName evidence="11">NaMN adenylyltransferase</shortName>
    </alternativeName>
</protein>
<dbReference type="EMBL" id="CP006604">
    <property type="protein sequence ID" value="AHA27403.1"/>
    <property type="molecule type" value="Genomic_DNA"/>
</dbReference>
<keyword evidence="5 11" id="KW-0808">Transferase</keyword>
<dbReference type="Proteomes" id="UP000017862">
    <property type="component" value="Chromosome"/>
</dbReference>
<dbReference type="NCBIfam" id="TIGR00482">
    <property type="entry name" value="nicotinate (nicotinamide) nucleotide adenylyltransferase"/>
    <property type="match status" value="1"/>
</dbReference>
<evidence type="ECO:0000256" key="5">
    <source>
        <dbReference type="ARBA" id="ARBA00022679"/>
    </source>
</evidence>
<comment type="catalytic activity">
    <reaction evidence="10 11">
        <text>nicotinate beta-D-ribonucleotide + ATP + H(+) = deamido-NAD(+) + diphosphate</text>
        <dbReference type="Rhea" id="RHEA:22860"/>
        <dbReference type="ChEBI" id="CHEBI:15378"/>
        <dbReference type="ChEBI" id="CHEBI:30616"/>
        <dbReference type="ChEBI" id="CHEBI:33019"/>
        <dbReference type="ChEBI" id="CHEBI:57502"/>
        <dbReference type="ChEBI" id="CHEBI:58437"/>
        <dbReference type="EC" id="2.7.7.18"/>
    </reaction>
</comment>
<dbReference type="SUPFAM" id="SSF52374">
    <property type="entry name" value="Nucleotidylyl transferase"/>
    <property type="match status" value="1"/>
</dbReference>
<dbReference type="RefSeq" id="WP_007556634.1">
    <property type="nucleotide sequence ID" value="NC_022793.1"/>
</dbReference>
<comment type="pathway">
    <text evidence="2 11">Cofactor biosynthesis; NAD(+) biosynthesis; deamido-NAD(+) from nicotinate D-ribonucleotide: step 1/1.</text>
</comment>
<dbReference type="STRING" id="1261131.lam_017"/>
<evidence type="ECO:0000256" key="6">
    <source>
        <dbReference type="ARBA" id="ARBA00022695"/>
    </source>
</evidence>
<keyword evidence="4 11" id="KW-0662">Pyridine nucleotide biosynthesis</keyword>
<dbReference type="Gene3D" id="3.40.50.620">
    <property type="entry name" value="HUPs"/>
    <property type="match status" value="1"/>
</dbReference>
<evidence type="ECO:0000256" key="7">
    <source>
        <dbReference type="ARBA" id="ARBA00022741"/>
    </source>
</evidence>